<feature type="region of interest" description="Disordered" evidence="1">
    <location>
        <begin position="1"/>
        <end position="66"/>
    </location>
</feature>
<feature type="region of interest" description="Disordered" evidence="1">
    <location>
        <begin position="207"/>
        <end position="237"/>
    </location>
</feature>
<comment type="caution">
    <text evidence="2">The sequence shown here is derived from an EMBL/GenBank/DDBJ whole genome shotgun (WGS) entry which is preliminary data.</text>
</comment>
<organism evidence="2 3">
    <name type="scientific">Skermanella aerolata</name>
    <dbReference type="NCBI Taxonomy" id="393310"/>
    <lineage>
        <taxon>Bacteria</taxon>
        <taxon>Pseudomonadati</taxon>
        <taxon>Pseudomonadota</taxon>
        <taxon>Alphaproteobacteria</taxon>
        <taxon>Rhodospirillales</taxon>
        <taxon>Azospirillaceae</taxon>
        <taxon>Skermanella</taxon>
    </lineage>
</organism>
<keyword evidence="3" id="KW-1185">Reference proteome</keyword>
<dbReference type="OrthoDB" id="7352451at2"/>
<evidence type="ECO:0000313" key="2">
    <source>
        <dbReference type="EMBL" id="GEO38809.1"/>
    </source>
</evidence>
<evidence type="ECO:0000256" key="1">
    <source>
        <dbReference type="SAM" id="MobiDB-lite"/>
    </source>
</evidence>
<dbReference type="RefSeq" id="WP_044429274.1">
    <property type="nucleotide sequence ID" value="NZ_BJYZ01000013.1"/>
</dbReference>
<gene>
    <name evidence="2" type="ORF">SAE02_29570</name>
</gene>
<accession>A0A512DQS1</accession>
<evidence type="ECO:0000313" key="3">
    <source>
        <dbReference type="Proteomes" id="UP000321523"/>
    </source>
</evidence>
<dbReference type="Proteomes" id="UP000321523">
    <property type="component" value="Unassembled WGS sequence"/>
</dbReference>
<reference evidence="2 3" key="1">
    <citation type="submission" date="2019-07" db="EMBL/GenBank/DDBJ databases">
        <title>Whole genome shotgun sequence of Skermanella aerolata NBRC 106429.</title>
        <authorList>
            <person name="Hosoyama A."/>
            <person name="Uohara A."/>
            <person name="Ohji S."/>
            <person name="Ichikawa N."/>
        </authorList>
    </citation>
    <scope>NUCLEOTIDE SEQUENCE [LARGE SCALE GENOMIC DNA]</scope>
    <source>
        <strain evidence="2 3">NBRC 106429</strain>
    </source>
</reference>
<protein>
    <submittedName>
        <fullName evidence="2">Uncharacterized protein</fullName>
    </submittedName>
</protein>
<name>A0A512DQS1_9PROT</name>
<proteinExistence type="predicted"/>
<sequence>MSLNFLVRGKVDQLPQPQSDAETKQLPAIAQSLSQPLAPPTPAALRGTPRDRAAASGGAPSFHAGETTMTDDLQAIANLIGQLSDDEPDSLPARALVAVTAEEPRKAPENSSAREDSLFDEYQATLARLEVSKSSGEGLLSQIETFSSTLERQVAELSMARVSMSKLATDNSRLVNENDRLRAMLRSLLEAIDADARRNNESIAAAERRLRDLSRQPQAGDRDRQKQGPARGLVAEG</sequence>
<dbReference type="EMBL" id="BJYZ01000013">
    <property type="protein sequence ID" value="GEO38809.1"/>
    <property type="molecule type" value="Genomic_DNA"/>
</dbReference>
<dbReference type="AlphaFoldDB" id="A0A512DQS1"/>
<feature type="compositionally biased region" description="Basic and acidic residues" evidence="1">
    <location>
        <begin position="207"/>
        <end position="226"/>
    </location>
</feature>